<dbReference type="Proteomes" id="UP001168109">
    <property type="component" value="Unassembled WGS sequence"/>
</dbReference>
<sequence length="332" mass="39142">MRYRFWYLLSLLLSPMALADILWMDNGDRLTGTIEEITNEQVRIALPYSSPVTVKREAVKRWRIEKQDKPRPTVKGGITLLALTPDDKRAWLWTGSSDLNVKLKHNDKQTNNVNLKAETEVANLDWRYSLGGEYIYETANNVTNSHEYRLKPMLDFFFDQNWFVRSSIDYEYQMLDANYLNLSYASGPGYRFWNDKKRRLELITQAGLERSYLKPAAYDESNMADIFDDRIINYPLINLGWDYRQPVSLWSENIELFSKGGYKRYLAQPSPYVTQEQSIQGSIGLRYYFNDHLRLSWSSELDWDDAWWDYQGTHQQLASKEWRHLISLGASF</sequence>
<keyword evidence="3" id="KW-1185">Reference proteome</keyword>
<name>A0ABT7Q966_9GAMM</name>
<accession>A0ABT7Q966</accession>
<feature type="chain" id="PRO_5047177740" evidence="1">
    <location>
        <begin position="20"/>
        <end position="332"/>
    </location>
</feature>
<proteinExistence type="predicted"/>
<evidence type="ECO:0000256" key="1">
    <source>
        <dbReference type="SAM" id="SignalP"/>
    </source>
</evidence>
<protein>
    <submittedName>
        <fullName evidence="2">DUF481 domain-containing protein</fullName>
    </submittedName>
</protein>
<dbReference type="Pfam" id="PF04338">
    <property type="entry name" value="DUF481"/>
    <property type="match status" value="1"/>
</dbReference>
<comment type="caution">
    <text evidence="2">The sequence shown here is derived from an EMBL/GenBank/DDBJ whole genome shotgun (WGS) entry which is preliminary data.</text>
</comment>
<organism evidence="2 3">
    <name type="scientific">Aeromonas piscicola</name>
    <dbReference type="NCBI Taxonomy" id="600645"/>
    <lineage>
        <taxon>Bacteria</taxon>
        <taxon>Pseudomonadati</taxon>
        <taxon>Pseudomonadota</taxon>
        <taxon>Gammaproteobacteria</taxon>
        <taxon>Aeromonadales</taxon>
        <taxon>Aeromonadaceae</taxon>
        <taxon>Aeromonas</taxon>
    </lineage>
</organism>
<feature type="signal peptide" evidence="1">
    <location>
        <begin position="1"/>
        <end position="19"/>
    </location>
</feature>
<evidence type="ECO:0000313" key="3">
    <source>
        <dbReference type="Proteomes" id="UP001168109"/>
    </source>
</evidence>
<dbReference type="RefSeq" id="WP_290041232.1">
    <property type="nucleotide sequence ID" value="NZ_JAOPLU010000001.1"/>
</dbReference>
<gene>
    <name evidence="2" type="ORF">OB962_04675</name>
</gene>
<reference evidence="2" key="1">
    <citation type="submission" date="2024-05" db="EMBL/GenBank/DDBJ databases">
        <title>WGS of Aeromonas isolates.</title>
        <authorList>
            <person name="Lee H."/>
        </authorList>
    </citation>
    <scope>NUCLEOTIDE SEQUENCE</scope>
    <source>
        <strain evidence="2">LP308</strain>
    </source>
</reference>
<dbReference type="InterPro" id="IPR007433">
    <property type="entry name" value="DUF481"/>
</dbReference>
<evidence type="ECO:0000313" key="2">
    <source>
        <dbReference type="EMBL" id="MDM5130298.1"/>
    </source>
</evidence>
<keyword evidence="1" id="KW-0732">Signal</keyword>
<dbReference type="EMBL" id="JAOPLU010000001">
    <property type="protein sequence ID" value="MDM5130298.1"/>
    <property type="molecule type" value="Genomic_DNA"/>
</dbReference>